<evidence type="ECO:0000313" key="3">
    <source>
        <dbReference type="Proteomes" id="UP000320593"/>
    </source>
</evidence>
<dbReference type="InterPro" id="IPR016071">
    <property type="entry name" value="Staphylococal_nuclease_OB-fold"/>
</dbReference>
<keyword evidence="3" id="KW-1185">Reference proteome</keyword>
<dbReference type="Pfam" id="PF00565">
    <property type="entry name" value="SNase"/>
    <property type="match status" value="1"/>
</dbReference>
<name>A0A562SLB8_9HYPH</name>
<reference evidence="2 3" key="1">
    <citation type="submission" date="2019-07" db="EMBL/GenBank/DDBJ databases">
        <title>Genomic Encyclopedia of Archaeal and Bacterial Type Strains, Phase II (KMG-II): from individual species to whole genera.</title>
        <authorList>
            <person name="Goeker M."/>
        </authorList>
    </citation>
    <scope>NUCLEOTIDE SEQUENCE [LARGE SCALE GENOMIC DNA]</scope>
    <source>
        <strain evidence="2 3">ATCC BAA-252</strain>
    </source>
</reference>
<evidence type="ECO:0000313" key="2">
    <source>
        <dbReference type="EMBL" id="TWI81943.1"/>
    </source>
</evidence>
<dbReference type="Gene3D" id="2.40.50.90">
    <property type="match status" value="1"/>
</dbReference>
<dbReference type="AlphaFoldDB" id="A0A562SLB8"/>
<dbReference type="InterPro" id="IPR035437">
    <property type="entry name" value="SNase_OB-fold_sf"/>
</dbReference>
<comment type="caution">
    <text evidence="2">The sequence shown here is derived from an EMBL/GenBank/DDBJ whole genome shotgun (WGS) entry which is preliminary data.</text>
</comment>
<evidence type="ECO:0000259" key="1">
    <source>
        <dbReference type="Pfam" id="PF00565"/>
    </source>
</evidence>
<sequence>MNYLFLEDTRSFSILGACLLLLGVFVRPVDADQDIHACLPNSIAMAVYGPDGHGVFADEKGALYVMADVDVPTQDSPKPLTASKQVFAYPANANRDRWGRQPVWVVLSTGERKVLLQELLLRQGSAVFVPRYGSYRCHQQLRKAEASARQKELGIWADNGMVHASRHPARIEAHSGRYVLIEGRLVSLGKTRSTRYLNFGRHWKTDLTVTWPSRLDTNMQTYLKHKGMSLSDLAGRALQIRGVVGVKDGPYIEIEHPGQLHVLDRERKPQ</sequence>
<dbReference type="EMBL" id="VLLF01000010">
    <property type="protein sequence ID" value="TWI81943.1"/>
    <property type="molecule type" value="Genomic_DNA"/>
</dbReference>
<feature type="domain" description="TNase-like" evidence="1">
    <location>
        <begin position="92"/>
        <end position="158"/>
    </location>
</feature>
<dbReference type="Proteomes" id="UP000320593">
    <property type="component" value="Unassembled WGS sequence"/>
</dbReference>
<dbReference type="SUPFAM" id="SSF50199">
    <property type="entry name" value="Staphylococcal nuclease"/>
    <property type="match status" value="1"/>
</dbReference>
<proteinExistence type="predicted"/>
<protein>
    <submittedName>
        <fullName evidence="2">Nuclease-like protein</fullName>
    </submittedName>
</protein>
<organism evidence="2 3">
    <name type="scientific">Roseibium hamelinense</name>
    <dbReference type="NCBI Taxonomy" id="150831"/>
    <lineage>
        <taxon>Bacteria</taxon>
        <taxon>Pseudomonadati</taxon>
        <taxon>Pseudomonadota</taxon>
        <taxon>Alphaproteobacteria</taxon>
        <taxon>Hyphomicrobiales</taxon>
        <taxon>Stappiaceae</taxon>
        <taxon>Roseibium</taxon>
    </lineage>
</organism>
<gene>
    <name evidence="2" type="ORF">JM93_03906</name>
</gene>
<accession>A0A562SLB8</accession>